<keyword evidence="5" id="KW-1133">Transmembrane helix</keyword>
<feature type="compositionally biased region" description="Basic residues" evidence="4">
    <location>
        <begin position="1160"/>
        <end position="1173"/>
    </location>
</feature>
<accession>A0AAN8JYK0</accession>
<feature type="signal peptide" evidence="6">
    <location>
        <begin position="1"/>
        <end position="23"/>
    </location>
</feature>
<keyword evidence="1" id="KW-0677">Repeat</keyword>
<dbReference type="SMART" id="SM00408">
    <property type="entry name" value="IGc2"/>
    <property type="match status" value="4"/>
</dbReference>
<evidence type="ECO:0000256" key="2">
    <source>
        <dbReference type="ARBA" id="ARBA00023157"/>
    </source>
</evidence>
<gene>
    <name evidence="9" type="ORF">SNE40_007308</name>
</gene>
<feature type="chain" id="PRO_5042947381" description="Protogenin" evidence="6">
    <location>
        <begin position="24"/>
        <end position="1243"/>
    </location>
</feature>
<feature type="compositionally biased region" description="Low complexity" evidence="4">
    <location>
        <begin position="1083"/>
        <end position="1094"/>
    </location>
</feature>
<feature type="domain" description="Ig-like" evidence="7">
    <location>
        <begin position="119"/>
        <end position="215"/>
    </location>
</feature>
<feature type="domain" description="Ig-like" evidence="7">
    <location>
        <begin position="35"/>
        <end position="118"/>
    </location>
</feature>
<dbReference type="InterPro" id="IPR036179">
    <property type="entry name" value="Ig-like_dom_sf"/>
</dbReference>
<dbReference type="GO" id="GO:0098609">
    <property type="term" value="P:cell-cell adhesion"/>
    <property type="evidence" value="ECO:0007669"/>
    <property type="project" value="TreeGrafter"/>
</dbReference>
<evidence type="ECO:0000256" key="5">
    <source>
        <dbReference type="SAM" id="Phobius"/>
    </source>
</evidence>
<dbReference type="InterPro" id="IPR036116">
    <property type="entry name" value="FN3_sf"/>
</dbReference>
<feature type="region of interest" description="Disordered" evidence="4">
    <location>
        <begin position="692"/>
        <end position="719"/>
    </location>
</feature>
<evidence type="ECO:0000259" key="8">
    <source>
        <dbReference type="PROSITE" id="PS50853"/>
    </source>
</evidence>
<dbReference type="PROSITE" id="PS50853">
    <property type="entry name" value="FN3"/>
    <property type="match status" value="5"/>
</dbReference>
<feature type="domain" description="Fibronectin type-III" evidence="8">
    <location>
        <begin position="509"/>
        <end position="609"/>
    </location>
</feature>
<dbReference type="CDD" id="cd00063">
    <property type="entry name" value="FN3"/>
    <property type="match status" value="5"/>
</dbReference>
<feature type="domain" description="Fibronectin type-III" evidence="8">
    <location>
        <begin position="712"/>
        <end position="803"/>
    </location>
</feature>
<evidence type="ECO:0000256" key="3">
    <source>
        <dbReference type="ARBA" id="ARBA00023319"/>
    </source>
</evidence>
<dbReference type="Pfam" id="PF07679">
    <property type="entry name" value="I-set"/>
    <property type="match status" value="1"/>
</dbReference>
<feature type="compositionally biased region" description="Polar residues" evidence="4">
    <location>
        <begin position="1118"/>
        <end position="1129"/>
    </location>
</feature>
<dbReference type="EMBL" id="JAZGQO010000006">
    <property type="protein sequence ID" value="KAK6184972.1"/>
    <property type="molecule type" value="Genomic_DNA"/>
</dbReference>
<dbReference type="PROSITE" id="PS50835">
    <property type="entry name" value="IG_LIKE"/>
    <property type="match status" value="4"/>
</dbReference>
<feature type="region of interest" description="Disordered" evidence="4">
    <location>
        <begin position="1149"/>
        <end position="1205"/>
    </location>
</feature>
<dbReference type="InterPro" id="IPR007110">
    <property type="entry name" value="Ig-like_dom"/>
</dbReference>
<dbReference type="InterPro" id="IPR013098">
    <property type="entry name" value="Ig_I-set"/>
</dbReference>
<evidence type="ECO:0000259" key="7">
    <source>
        <dbReference type="PROSITE" id="PS50835"/>
    </source>
</evidence>
<dbReference type="InterPro" id="IPR013783">
    <property type="entry name" value="Ig-like_fold"/>
</dbReference>
<feature type="domain" description="Fibronectin type-III" evidence="8">
    <location>
        <begin position="614"/>
        <end position="708"/>
    </location>
</feature>
<feature type="compositionally biased region" description="Polar residues" evidence="4">
    <location>
        <begin position="1149"/>
        <end position="1159"/>
    </location>
</feature>
<dbReference type="CDD" id="cd00096">
    <property type="entry name" value="Ig"/>
    <property type="match status" value="1"/>
</dbReference>
<keyword evidence="6" id="KW-0732">Signal</keyword>
<dbReference type="SMART" id="SM00409">
    <property type="entry name" value="IG"/>
    <property type="match status" value="4"/>
</dbReference>
<organism evidence="9 10">
    <name type="scientific">Patella caerulea</name>
    <name type="common">Rayed Mediterranean limpet</name>
    <dbReference type="NCBI Taxonomy" id="87958"/>
    <lineage>
        <taxon>Eukaryota</taxon>
        <taxon>Metazoa</taxon>
        <taxon>Spiralia</taxon>
        <taxon>Lophotrochozoa</taxon>
        <taxon>Mollusca</taxon>
        <taxon>Gastropoda</taxon>
        <taxon>Patellogastropoda</taxon>
        <taxon>Patelloidea</taxon>
        <taxon>Patellidae</taxon>
        <taxon>Patella</taxon>
    </lineage>
</organism>
<feature type="transmembrane region" description="Helical" evidence="5">
    <location>
        <begin position="924"/>
        <end position="946"/>
    </location>
</feature>
<sequence length="1243" mass="137163">MAFIPKYLSFHLAIGLILHLVQGNEEISLGVDFHPSKYVEIAVQKSSFTLNCSVTSTDKNRPLTYIWHKDGVPLTSQQRPVILNNGSLYIKRIRKNKKWNDEGKYQCIASNSIGKILAPVILLKIRSIEKNFTKEPSPWQGYLGGVARFECNINSVPPPSYVWQKDRKNIPQNDRYTTFSSGVLQITNLKYEDAGMYRCIAYSSGSVQGRTEVMSNFKNKNSKEAQLTVLNRKERQGPTMLASPQNNTGIIGESTVLECLIGGKPLPGVIWTRKDKRSVSGVRYGYTNLKFNKLKESDEGIYICTSNSTAYPNVHAEAVLTVLSPPKVVTALKSQKWPVARNVIFDCVISGVPKPDIKWFLNGQPVDKTNDRLDVRSDKLVVLSADPTHSGYYQCVGENSVGRNMSTAYLEIFKTDGAPEPPNDVNGTAVSSSEILLKWSPTDSQLLTYMVLYSKALGQLDTTFVQIPECRVKELDAHTNYTLFVKSVNKMGVSPASKSVTILTKEDVPVVAPKITMYSTQANNIEVSWDELKPEEARGVISKYKIYFRKTTDLIQYDEEIDGNRKSYLITRLEPDTDYEVRVKAATSVGYPDLPDTNWPWVKYHTPEYYGAHIPLPPKLRFTFVNSTSASFTWEQKGSDENTSFELTFRNLKTDTTILDKVVLKAPESSYVLSNLENNTAYEVTMVATNAQGSSSPASKEFSTSDNGVPEPPDSVDSEAISSNTVLLSWSSGRREYAVDTMYEVCYYPTNSENSLKCQESVTNNARITNLKPFTDYSFKIRTKVVNQDSKFSRIVSVRTKQDVPSAPTNITWEMVSTGIVEIKWDPPSEPNGVITSYIIFYNHDSSLPDKKWNNVTKKGVITKARVDELTAASYYVKLSACTEAGQGNPSPVITVYPGSCVDGHHDTCNDATMMGSFLTRQEVGIIIGVTIGVLCIIICILVIVFRRKFKMLFRCFYNEDHLTLPPPIYHGNGHLPRTGNGHVNSSSEHIPMDQHDADAFTPMLTKLPENEQSDSKGGGNMIVTPNGVRTRGFNCQNGHIANGHVPTFPSSNNSHLDVSNNREEHHGLIAAMLAATDGSVTGEGSESAANSSSVMEGDSGSLEDIDRSVGSVGENIGTATPQLASPNSLVDGDPCVIEAATLAVITDTGQPTPNISPQHKQHGSLLRNKHHQSTSTSPSRVNKELPPPPPDPPRCSNTTHPDLTLNSIPARVHENSLAPHQIQTTVRDGRTVSAAKNSHSVV</sequence>
<feature type="domain" description="Fibronectin type-III" evidence="8">
    <location>
        <begin position="807"/>
        <end position="901"/>
    </location>
</feature>
<feature type="domain" description="Ig-like" evidence="7">
    <location>
        <begin position="326"/>
        <end position="406"/>
    </location>
</feature>
<feature type="compositionally biased region" description="Polar residues" evidence="4">
    <location>
        <begin position="692"/>
        <end position="707"/>
    </location>
</feature>
<dbReference type="Pfam" id="PF13927">
    <property type="entry name" value="Ig_3"/>
    <property type="match status" value="3"/>
</dbReference>
<keyword evidence="5" id="KW-0812">Transmembrane</keyword>
<keyword evidence="5" id="KW-0472">Membrane</keyword>
<dbReference type="Gene3D" id="2.60.40.10">
    <property type="entry name" value="Immunoglobulins"/>
    <property type="match status" value="9"/>
</dbReference>
<protein>
    <recommendedName>
        <fullName evidence="11">Protogenin</fullName>
    </recommendedName>
</protein>
<dbReference type="PANTHER" id="PTHR44170:SF59">
    <property type="entry name" value="PROTOGENIN-LIKE"/>
    <property type="match status" value="1"/>
</dbReference>
<evidence type="ECO:0000313" key="9">
    <source>
        <dbReference type="EMBL" id="KAK6184972.1"/>
    </source>
</evidence>
<comment type="caution">
    <text evidence="9">The sequence shown here is derived from an EMBL/GenBank/DDBJ whole genome shotgun (WGS) entry which is preliminary data.</text>
</comment>
<proteinExistence type="predicted"/>
<keyword evidence="3" id="KW-0393">Immunoglobulin domain</keyword>
<evidence type="ECO:0000256" key="6">
    <source>
        <dbReference type="SAM" id="SignalP"/>
    </source>
</evidence>
<reference evidence="9 10" key="1">
    <citation type="submission" date="2024-01" db="EMBL/GenBank/DDBJ databases">
        <title>The genome of the rayed Mediterranean limpet Patella caerulea (Linnaeus, 1758).</title>
        <authorList>
            <person name="Anh-Thu Weber A."/>
            <person name="Halstead-Nussloch G."/>
        </authorList>
    </citation>
    <scope>NUCLEOTIDE SEQUENCE [LARGE SCALE GENOMIC DNA]</scope>
    <source>
        <strain evidence="9">AATW-2023a</strain>
        <tissue evidence="9">Whole specimen</tissue>
    </source>
</reference>
<dbReference type="SUPFAM" id="SSF48726">
    <property type="entry name" value="Immunoglobulin"/>
    <property type="match status" value="4"/>
</dbReference>
<dbReference type="PANTHER" id="PTHR44170">
    <property type="entry name" value="PROTEIN SIDEKICK"/>
    <property type="match status" value="1"/>
</dbReference>
<evidence type="ECO:0000256" key="4">
    <source>
        <dbReference type="SAM" id="MobiDB-lite"/>
    </source>
</evidence>
<evidence type="ECO:0008006" key="11">
    <source>
        <dbReference type="Google" id="ProtNLM"/>
    </source>
</evidence>
<dbReference type="InterPro" id="IPR003961">
    <property type="entry name" value="FN3_dom"/>
</dbReference>
<dbReference type="AlphaFoldDB" id="A0AAN8JYK0"/>
<keyword evidence="2" id="KW-1015">Disulfide bond</keyword>
<dbReference type="Proteomes" id="UP001347796">
    <property type="component" value="Unassembled WGS sequence"/>
</dbReference>
<dbReference type="FunFam" id="2.60.40.10:FF:000032">
    <property type="entry name" value="palladin isoform X1"/>
    <property type="match status" value="1"/>
</dbReference>
<dbReference type="SMART" id="SM00060">
    <property type="entry name" value="FN3"/>
    <property type="match status" value="5"/>
</dbReference>
<feature type="domain" description="Ig-like" evidence="7">
    <location>
        <begin position="238"/>
        <end position="321"/>
    </location>
</feature>
<feature type="region of interest" description="Disordered" evidence="4">
    <location>
        <begin position="1080"/>
        <end position="1130"/>
    </location>
</feature>
<keyword evidence="10" id="KW-1185">Reference proteome</keyword>
<dbReference type="Pfam" id="PF00041">
    <property type="entry name" value="fn3"/>
    <property type="match status" value="5"/>
</dbReference>
<dbReference type="InterPro" id="IPR003598">
    <property type="entry name" value="Ig_sub2"/>
</dbReference>
<evidence type="ECO:0000313" key="10">
    <source>
        <dbReference type="Proteomes" id="UP001347796"/>
    </source>
</evidence>
<dbReference type="InterPro" id="IPR003599">
    <property type="entry name" value="Ig_sub"/>
</dbReference>
<name>A0AAN8JYK0_PATCE</name>
<evidence type="ECO:0000256" key="1">
    <source>
        <dbReference type="ARBA" id="ARBA00022737"/>
    </source>
</evidence>
<feature type="domain" description="Fibronectin type-III" evidence="8">
    <location>
        <begin position="421"/>
        <end position="507"/>
    </location>
</feature>
<feature type="compositionally biased region" description="Polar residues" evidence="4">
    <location>
        <begin position="1196"/>
        <end position="1205"/>
    </location>
</feature>
<dbReference type="SUPFAM" id="SSF49265">
    <property type="entry name" value="Fibronectin type III"/>
    <property type="match status" value="3"/>
</dbReference>